<protein>
    <submittedName>
        <fullName evidence="1">Uncharacterized protein</fullName>
    </submittedName>
</protein>
<evidence type="ECO:0000313" key="2">
    <source>
        <dbReference type="Proteomes" id="UP001148629"/>
    </source>
</evidence>
<organism evidence="1 2">
    <name type="scientific">Fusarium decemcellulare</name>
    <dbReference type="NCBI Taxonomy" id="57161"/>
    <lineage>
        <taxon>Eukaryota</taxon>
        <taxon>Fungi</taxon>
        <taxon>Dikarya</taxon>
        <taxon>Ascomycota</taxon>
        <taxon>Pezizomycotina</taxon>
        <taxon>Sordariomycetes</taxon>
        <taxon>Hypocreomycetidae</taxon>
        <taxon>Hypocreales</taxon>
        <taxon>Nectriaceae</taxon>
        <taxon>Fusarium</taxon>
        <taxon>Fusarium decemcellulare species complex</taxon>
    </lineage>
</organism>
<sequence length="334" mass="37114">MRSIELWLGVGPTFSTGQTRHSAECTNQASSFCKQLQLDCSLRRRHFDKPDDLTIASKTSRPRRRRSLLPNRHHNGEQVYPLLRAALRPACRAARPQTRAAFSISASRRSDSLMVHRNTEDNNPELPFKFNEKNQAVIAEILKRYPPQYKKAAVMPLLDLGQRQHGFTSISVMNEVARLLEMPPMRVYEVASFYTMYNRTPVGKFFVQICTTTPCQLGGCGSDVIVKAIKEHLGIQQGETTADGLFTILEVECLGACVNAPMIQINDDYYEDLTPTSVVDLLKALKASATATDPSTVSVPKPGPLSGRSTCENSAGQTNLVEEPWGIETTRSDL</sequence>
<keyword evidence="2" id="KW-1185">Reference proteome</keyword>
<reference evidence="1" key="1">
    <citation type="submission" date="2022-08" db="EMBL/GenBank/DDBJ databases">
        <title>Genome Sequence of Fusarium decemcellulare.</title>
        <authorList>
            <person name="Buettner E."/>
        </authorList>
    </citation>
    <scope>NUCLEOTIDE SEQUENCE</scope>
    <source>
        <strain evidence="1">Babe19</strain>
    </source>
</reference>
<evidence type="ECO:0000313" key="1">
    <source>
        <dbReference type="EMBL" id="KAJ3522513.1"/>
    </source>
</evidence>
<dbReference type="EMBL" id="JANRMS010002432">
    <property type="protein sequence ID" value="KAJ3522513.1"/>
    <property type="molecule type" value="Genomic_DNA"/>
</dbReference>
<proteinExistence type="predicted"/>
<gene>
    <name evidence="1" type="ORF">NM208_g12829</name>
</gene>
<comment type="caution">
    <text evidence="1">The sequence shown here is derived from an EMBL/GenBank/DDBJ whole genome shotgun (WGS) entry which is preliminary data.</text>
</comment>
<name>A0ACC1RP59_9HYPO</name>
<dbReference type="Proteomes" id="UP001148629">
    <property type="component" value="Unassembled WGS sequence"/>
</dbReference>
<accession>A0ACC1RP59</accession>